<name>A0ACB8A7Y6_9AGAM</name>
<protein>
    <submittedName>
        <fullName evidence="1">DAK2 domain-containing protein</fullName>
    </submittedName>
</protein>
<evidence type="ECO:0000313" key="1">
    <source>
        <dbReference type="EMBL" id="KAH7908822.1"/>
    </source>
</evidence>
<gene>
    <name evidence="1" type="ORF">BJ138DRAFT_1181486</name>
</gene>
<sequence>MATPPPVVFAIFFTAWSRALRSPSPESASSLSAALKALGAHTPARPGDRTVVDALAPLCAALDASSSTPLARLEAAARAARAGAESTRGMGARLGRASYVAGESGDGVEGDNTGLEGVPPDPGAWGVAVMMEGWWWWWWWWWWEVSRRCKRCQGVVRGVKALFGASPSSGRKQDFVGKVQQSAARPELAIRKP</sequence>
<keyword evidence="2" id="KW-1185">Reference proteome</keyword>
<comment type="caution">
    <text evidence="1">The sequence shown here is derived from an EMBL/GenBank/DDBJ whole genome shotgun (WGS) entry which is preliminary data.</text>
</comment>
<reference evidence="1" key="1">
    <citation type="journal article" date="2021" name="New Phytol.">
        <title>Evolutionary innovations through gain and loss of genes in the ectomycorrhizal Boletales.</title>
        <authorList>
            <person name="Wu G."/>
            <person name="Miyauchi S."/>
            <person name="Morin E."/>
            <person name="Kuo A."/>
            <person name="Drula E."/>
            <person name="Varga T."/>
            <person name="Kohler A."/>
            <person name="Feng B."/>
            <person name="Cao Y."/>
            <person name="Lipzen A."/>
            <person name="Daum C."/>
            <person name="Hundley H."/>
            <person name="Pangilinan J."/>
            <person name="Johnson J."/>
            <person name="Barry K."/>
            <person name="LaButti K."/>
            <person name="Ng V."/>
            <person name="Ahrendt S."/>
            <person name="Min B."/>
            <person name="Choi I.G."/>
            <person name="Park H."/>
            <person name="Plett J.M."/>
            <person name="Magnuson J."/>
            <person name="Spatafora J.W."/>
            <person name="Nagy L.G."/>
            <person name="Henrissat B."/>
            <person name="Grigoriev I.V."/>
            <person name="Yang Z.L."/>
            <person name="Xu J."/>
            <person name="Martin F.M."/>
        </authorList>
    </citation>
    <scope>NUCLEOTIDE SEQUENCE</scope>
    <source>
        <strain evidence="1">ATCC 28755</strain>
    </source>
</reference>
<proteinExistence type="predicted"/>
<evidence type="ECO:0000313" key="2">
    <source>
        <dbReference type="Proteomes" id="UP000790377"/>
    </source>
</evidence>
<dbReference type="EMBL" id="MU267796">
    <property type="protein sequence ID" value="KAH7908822.1"/>
    <property type="molecule type" value="Genomic_DNA"/>
</dbReference>
<organism evidence="1 2">
    <name type="scientific">Hygrophoropsis aurantiaca</name>
    <dbReference type="NCBI Taxonomy" id="72124"/>
    <lineage>
        <taxon>Eukaryota</taxon>
        <taxon>Fungi</taxon>
        <taxon>Dikarya</taxon>
        <taxon>Basidiomycota</taxon>
        <taxon>Agaricomycotina</taxon>
        <taxon>Agaricomycetes</taxon>
        <taxon>Agaricomycetidae</taxon>
        <taxon>Boletales</taxon>
        <taxon>Coniophorineae</taxon>
        <taxon>Hygrophoropsidaceae</taxon>
        <taxon>Hygrophoropsis</taxon>
    </lineage>
</organism>
<accession>A0ACB8A7Y6</accession>
<dbReference type="Proteomes" id="UP000790377">
    <property type="component" value="Unassembled WGS sequence"/>
</dbReference>